<organism evidence="2 3">
    <name type="scientific">Hymenobacter sediminicola</name>
    <dbReference type="NCBI Taxonomy" id="2761579"/>
    <lineage>
        <taxon>Bacteria</taxon>
        <taxon>Pseudomonadati</taxon>
        <taxon>Bacteroidota</taxon>
        <taxon>Cytophagia</taxon>
        <taxon>Cytophagales</taxon>
        <taxon>Hymenobacteraceae</taxon>
        <taxon>Hymenobacter</taxon>
    </lineage>
</organism>
<sequence length="131" mass="13419">MRTFLLATTLLLNVTAALAQAPSPVADSSQAVRNLFQQRRTGGGIFAAIGIGATGAIARGLSSGDSGGNAGGAVISIAALGGVPAGIGISKLVRFSKTREEEIIAAHQQGKPVPKYVRRRLKAKHFAVDVD</sequence>
<gene>
    <name evidence="2" type="ORF">H4317_16330</name>
</gene>
<evidence type="ECO:0000313" key="2">
    <source>
        <dbReference type="EMBL" id="QNH61706.1"/>
    </source>
</evidence>
<evidence type="ECO:0000256" key="1">
    <source>
        <dbReference type="SAM" id="SignalP"/>
    </source>
</evidence>
<dbReference type="AlphaFoldDB" id="A0A7G7W5R3"/>
<reference evidence="2 3" key="1">
    <citation type="submission" date="2020-08" db="EMBL/GenBank/DDBJ databases">
        <title>Hymenobacter sp. S2-20-2 genome sequencing.</title>
        <authorList>
            <person name="Jin L."/>
        </authorList>
    </citation>
    <scope>NUCLEOTIDE SEQUENCE [LARGE SCALE GENOMIC DNA]</scope>
    <source>
        <strain evidence="2 3">S2-20-2</strain>
    </source>
</reference>
<keyword evidence="1" id="KW-0732">Signal</keyword>
<evidence type="ECO:0000313" key="3">
    <source>
        <dbReference type="Proteomes" id="UP000515489"/>
    </source>
</evidence>
<dbReference type="Proteomes" id="UP000515489">
    <property type="component" value="Chromosome"/>
</dbReference>
<feature type="signal peptide" evidence="1">
    <location>
        <begin position="1"/>
        <end position="19"/>
    </location>
</feature>
<proteinExistence type="predicted"/>
<accession>A0A7G7W5R3</accession>
<feature type="chain" id="PRO_5028798948" evidence="1">
    <location>
        <begin position="20"/>
        <end position="131"/>
    </location>
</feature>
<protein>
    <submittedName>
        <fullName evidence="2">Uncharacterized protein</fullName>
    </submittedName>
</protein>
<keyword evidence="3" id="KW-1185">Reference proteome</keyword>
<dbReference type="KEGG" id="hsk:H4317_16330"/>
<name>A0A7G7W5R3_9BACT</name>
<dbReference type="EMBL" id="CP060202">
    <property type="protein sequence ID" value="QNH61706.1"/>
    <property type="molecule type" value="Genomic_DNA"/>
</dbReference>
<dbReference type="RefSeq" id="WP_185887631.1">
    <property type="nucleotide sequence ID" value="NZ_CP060202.1"/>
</dbReference>